<evidence type="ECO:0000313" key="5">
    <source>
        <dbReference type="EMBL" id="CAG7891343.1"/>
    </source>
</evidence>
<keyword evidence="4" id="KW-0812">Transmembrane</keyword>
<dbReference type="NCBIfam" id="TIGR00756">
    <property type="entry name" value="PPR"/>
    <property type="match status" value="3"/>
</dbReference>
<dbReference type="Gene3D" id="1.25.40.10">
    <property type="entry name" value="Tetratricopeptide repeat domain"/>
    <property type="match status" value="2"/>
</dbReference>
<evidence type="ECO:0008006" key="7">
    <source>
        <dbReference type="Google" id="ProtNLM"/>
    </source>
</evidence>
<evidence type="ECO:0000256" key="2">
    <source>
        <dbReference type="ARBA" id="ARBA00022737"/>
    </source>
</evidence>
<feature type="repeat" description="PPR" evidence="3">
    <location>
        <begin position="64"/>
        <end position="98"/>
    </location>
</feature>
<dbReference type="EMBL" id="LS974618">
    <property type="protein sequence ID" value="CAG7891343.1"/>
    <property type="molecule type" value="Genomic_DNA"/>
</dbReference>
<evidence type="ECO:0000256" key="4">
    <source>
        <dbReference type="SAM" id="Phobius"/>
    </source>
</evidence>
<feature type="transmembrane region" description="Helical" evidence="4">
    <location>
        <begin position="96"/>
        <end position="117"/>
    </location>
</feature>
<dbReference type="InterPro" id="IPR002885">
    <property type="entry name" value="PPR_rpt"/>
</dbReference>
<feature type="transmembrane region" description="Helical" evidence="4">
    <location>
        <begin position="244"/>
        <end position="263"/>
    </location>
</feature>
<dbReference type="Pfam" id="PF13041">
    <property type="entry name" value="PPR_2"/>
    <property type="match status" value="1"/>
</dbReference>
<feature type="repeat" description="PPR" evidence="3">
    <location>
        <begin position="1"/>
        <end position="28"/>
    </location>
</feature>
<feature type="repeat" description="PPR" evidence="3">
    <location>
        <begin position="128"/>
        <end position="162"/>
    </location>
</feature>
<dbReference type="AlphaFoldDB" id="A0A8D9H255"/>
<dbReference type="InterPro" id="IPR051222">
    <property type="entry name" value="PPR/CCM1_RNA-binding"/>
</dbReference>
<dbReference type="InterPro" id="IPR011990">
    <property type="entry name" value="TPR-like_helical_dom_sf"/>
</dbReference>
<accession>A0A8D9H255</accession>
<dbReference type="PANTHER" id="PTHR47942">
    <property type="entry name" value="TETRATRICOPEPTIDE REPEAT (TPR)-LIKE SUPERFAMILY PROTEIN-RELATED"/>
    <property type="match status" value="1"/>
</dbReference>
<dbReference type="PROSITE" id="PS51375">
    <property type="entry name" value="PPR"/>
    <property type="match status" value="4"/>
</dbReference>
<keyword evidence="4" id="KW-0472">Membrane</keyword>
<proteinExistence type="inferred from homology"/>
<gene>
    <name evidence="5" type="ORF">BRAPAZ1V2_A02P02950.2</name>
</gene>
<comment type="similarity">
    <text evidence="1">Belongs to the PPR family. P subfamily.</text>
</comment>
<evidence type="ECO:0000256" key="3">
    <source>
        <dbReference type="PROSITE-ProRule" id="PRU00708"/>
    </source>
</evidence>
<feature type="repeat" description="PPR" evidence="3">
    <location>
        <begin position="29"/>
        <end position="63"/>
    </location>
</feature>
<feature type="transmembrane region" description="Helical" evidence="4">
    <location>
        <begin position="129"/>
        <end position="152"/>
    </location>
</feature>
<keyword evidence="4" id="KW-1133">Transmembrane helix</keyword>
<keyword evidence="2" id="KW-0677">Repeat</keyword>
<dbReference type="Pfam" id="PF01535">
    <property type="entry name" value="PPR"/>
    <property type="match status" value="3"/>
</dbReference>
<dbReference type="Gramene" id="A02p02950.2_BraZ1">
    <property type="protein sequence ID" value="A02p02950.2_BraZ1.CDS"/>
    <property type="gene ID" value="A02g02950.2_BraZ1"/>
</dbReference>
<name>A0A8D9H255_BRACM</name>
<dbReference type="Proteomes" id="UP000694005">
    <property type="component" value="Chromosome A02"/>
</dbReference>
<reference evidence="5 6" key="1">
    <citation type="submission" date="2021-07" db="EMBL/GenBank/DDBJ databases">
        <authorList>
            <consortium name="Genoscope - CEA"/>
            <person name="William W."/>
        </authorList>
    </citation>
    <scope>NUCLEOTIDE SEQUENCE [LARGE SCALE GENOMIC DNA]</scope>
</reference>
<protein>
    <recommendedName>
        <fullName evidence="7">Pentacotripeptide-repeat region of PRORP domain-containing protein</fullName>
    </recommendedName>
</protein>
<dbReference type="PANTHER" id="PTHR47942:SF16">
    <property type="entry name" value="PENTATRICOPEPTIDE REPEAT DOMAIN CONTAINING PROTEIN-RELATED"/>
    <property type="match status" value="1"/>
</dbReference>
<organism evidence="5 6">
    <name type="scientific">Brassica campestris</name>
    <name type="common">Field mustard</name>
    <dbReference type="NCBI Taxonomy" id="3711"/>
    <lineage>
        <taxon>Eukaryota</taxon>
        <taxon>Viridiplantae</taxon>
        <taxon>Streptophyta</taxon>
        <taxon>Embryophyta</taxon>
        <taxon>Tracheophyta</taxon>
        <taxon>Spermatophyta</taxon>
        <taxon>Magnoliopsida</taxon>
        <taxon>eudicotyledons</taxon>
        <taxon>Gunneridae</taxon>
        <taxon>Pentapetalae</taxon>
        <taxon>rosids</taxon>
        <taxon>malvids</taxon>
        <taxon>Brassicales</taxon>
        <taxon>Brassicaceae</taxon>
        <taxon>Brassiceae</taxon>
        <taxon>Brassica</taxon>
    </lineage>
</organism>
<evidence type="ECO:0000256" key="1">
    <source>
        <dbReference type="ARBA" id="ARBA00007626"/>
    </source>
</evidence>
<evidence type="ECO:0000313" key="6">
    <source>
        <dbReference type="Proteomes" id="UP000694005"/>
    </source>
</evidence>
<sequence length="269" mass="30104">MIKALCKARRATKAESLFNEMVSKGLKPSVATYNSMVDGWCKEGEIELAMSCMARMYEDEKDPDVVTYTSLIHGLCASGRPGEAISRWNEMKGRGCCPNVITFMALCGLSSEALVYFREMEEKEMEPDSGVYVSLVSSFLLSGNISAGFGIFREMVCKGRFPVLVDRNCMLAIDAADKFAEDYRTSCYITCLIKDGEKLVAESFEIQYTSPGMHTGISQLDKAVKATQIHRLTHHKTYFDSKKIYAAFFFLIYAALHLVDTRIDLIVDT</sequence>